<comment type="caution">
    <text evidence="2">The sequence shown here is derived from an EMBL/GenBank/DDBJ whole genome shotgun (WGS) entry which is preliminary data.</text>
</comment>
<accession>A0A4Z2AWI4</accession>
<dbReference type="AlphaFoldDB" id="A0A4Z2AWI4"/>
<proteinExistence type="predicted"/>
<evidence type="ECO:0000256" key="1">
    <source>
        <dbReference type="SAM" id="MobiDB-lite"/>
    </source>
</evidence>
<dbReference type="EMBL" id="SWLE01000022">
    <property type="protein sequence ID" value="TNM84441.1"/>
    <property type="molecule type" value="Genomic_DNA"/>
</dbReference>
<feature type="region of interest" description="Disordered" evidence="1">
    <location>
        <begin position="312"/>
        <end position="338"/>
    </location>
</feature>
<sequence>MILTGRTLCLPSPATVQELFLVARDASILPDISLDPVLTTFLSPDSSAALQHQYGFLRRSMSSEQQAAFTQNLTQRLGGSRRVTYGGVGVVALALSLIFDQVSQQIRGIDRTTGSPQRAEAQVIFGISSSSRIGWIIHRYLQLIPGLANDEEKMAETTEIFDALLNLELLDHYERMTTKKRMSTEAMQQWLTGAAFHMHMRIHQVRLNSMPVGAAESLRRSCKSELNQLIVDYKVYLRRNIRETAAPRPRKRRNRQSGVLRQSSTFNQTSLTWSGPNLIAASTAAGKIIEPTASNAAANIGRKCKIEVLSDSSGGNVTEVDDKSAVGTEKRKRLSNSSGINSSAMGLLVIEPLRNVSHSVQHHQCESPAIQHALVSRIMDALDMEQNKHFFQYPEKVLYSLLRQEDDFEL</sequence>
<protein>
    <submittedName>
        <fullName evidence="2">Uncharacterized protein</fullName>
    </submittedName>
</protein>
<evidence type="ECO:0000313" key="3">
    <source>
        <dbReference type="Proteomes" id="UP000516260"/>
    </source>
</evidence>
<keyword evidence="3" id="KW-1185">Reference proteome</keyword>
<name>A0A4Z2AWI4_9TELE</name>
<gene>
    <name evidence="2" type="ORF">fugu_008619</name>
</gene>
<dbReference type="Proteomes" id="UP000516260">
    <property type="component" value="Chromosome 9"/>
</dbReference>
<evidence type="ECO:0000313" key="2">
    <source>
        <dbReference type="EMBL" id="TNM84441.1"/>
    </source>
</evidence>
<organism evidence="2 3">
    <name type="scientific">Takifugu bimaculatus</name>
    <dbReference type="NCBI Taxonomy" id="433685"/>
    <lineage>
        <taxon>Eukaryota</taxon>
        <taxon>Metazoa</taxon>
        <taxon>Chordata</taxon>
        <taxon>Craniata</taxon>
        <taxon>Vertebrata</taxon>
        <taxon>Euteleostomi</taxon>
        <taxon>Actinopterygii</taxon>
        <taxon>Neopterygii</taxon>
        <taxon>Teleostei</taxon>
        <taxon>Neoteleostei</taxon>
        <taxon>Acanthomorphata</taxon>
        <taxon>Eupercaria</taxon>
        <taxon>Tetraodontiformes</taxon>
        <taxon>Tetradontoidea</taxon>
        <taxon>Tetraodontidae</taxon>
        <taxon>Takifugu</taxon>
    </lineage>
</organism>
<reference evidence="2 3" key="1">
    <citation type="submission" date="2019-04" db="EMBL/GenBank/DDBJ databases">
        <title>The sequence and de novo assembly of Takifugu bimaculatus genome using PacBio and Hi-C technologies.</title>
        <authorList>
            <person name="Xu P."/>
            <person name="Liu B."/>
            <person name="Zhou Z."/>
        </authorList>
    </citation>
    <scope>NUCLEOTIDE SEQUENCE [LARGE SCALE GENOMIC DNA]</scope>
    <source>
        <strain evidence="2">TB-2018</strain>
        <tissue evidence="2">Muscle</tissue>
    </source>
</reference>